<proteinExistence type="predicted"/>
<evidence type="ECO:0000313" key="3">
    <source>
        <dbReference type="EMBL" id="KAL2859412.1"/>
    </source>
</evidence>
<feature type="domain" description="DUF7730" evidence="2">
    <location>
        <begin position="15"/>
        <end position="121"/>
    </location>
</feature>
<dbReference type="RefSeq" id="XP_070904346.1">
    <property type="nucleotide sequence ID" value="XM_071035996.1"/>
</dbReference>
<dbReference type="Pfam" id="PF24864">
    <property type="entry name" value="DUF7730"/>
    <property type="match status" value="1"/>
</dbReference>
<protein>
    <recommendedName>
        <fullName evidence="2">DUF7730 domain-containing protein</fullName>
    </recommendedName>
</protein>
<feature type="region of interest" description="Disordered" evidence="1">
    <location>
        <begin position="204"/>
        <end position="224"/>
    </location>
</feature>
<evidence type="ECO:0000256" key="1">
    <source>
        <dbReference type="SAM" id="MobiDB-lite"/>
    </source>
</evidence>
<evidence type="ECO:0000259" key="2">
    <source>
        <dbReference type="Pfam" id="PF24864"/>
    </source>
</evidence>
<keyword evidence="4" id="KW-1185">Reference proteome</keyword>
<dbReference type="Proteomes" id="UP001610444">
    <property type="component" value="Unassembled WGS sequence"/>
</dbReference>
<gene>
    <name evidence="3" type="ORF">BJX68DRAFT_115557</name>
</gene>
<dbReference type="PANTHER" id="PTHR38790:SF4">
    <property type="entry name" value="2EXR DOMAIN-CONTAINING PROTEIN"/>
    <property type="match status" value="1"/>
</dbReference>
<dbReference type="InterPro" id="IPR056632">
    <property type="entry name" value="DUF7730"/>
</dbReference>
<organism evidence="3 4">
    <name type="scientific">Aspergillus pseudodeflectus</name>
    <dbReference type="NCBI Taxonomy" id="176178"/>
    <lineage>
        <taxon>Eukaryota</taxon>
        <taxon>Fungi</taxon>
        <taxon>Dikarya</taxon>
        <taxon>Ascomycota</taxon>
        <taxon>Pezizomycotina</taxon>
        <taxon>Eurotiomycetes</taxon>
        <taxon>Eurotiomycetidae</taxon>
        <taxon>Eurotiales</taxon>
        <taxon>Aspergillaceae</taxon>
        <taxon>Aspergillus</taxon>
        <taxon>Aspergillus subgen. Nidulantes</taxon>
    </lineage>
</organism>
<feature type="compositionally biased region" description="Polar residues" evidence="1">
    <location>
        <begin position="204"/>
        <end position="215"/>
    </location>
</feature>
<accession>A0ABR4L4X1</accession>
<evidence type="ECO:0000313" key="4">
    <source>
        <dbReference type="Proteomes" id="UP001610444"/>
    </source>
</evidence>
<dbReference type="PANTHER" id="PTHR38790">
    <property type="entry name" value="2EXR DOMAIN-CONTAINING PROTEIN-RELATED"/>
    <property type="match status" value="1"/>
</dbReference>
<comment type="caution">
    <text evidence="3">The sequence shown here is derived from an EMBL/GenBank/DDBJ whole genome shotgun (WGS) entry which is preliminary data.</text>
</comment>
<sequence>MYILARLQSESCPIHAQPQSRLLSLPYELRAQIYEAVFSHNAIHLSTICAEETERIGRVCHTWCIEHWDARWNYVHIACSKHPISAGHLLGLPLTCRRVYLESIQLLYAQHTFSMDDRHAHTFWTFYPLDLEGVSNRQITIHRRLASHCGPPKSPVPPRHLDVCLRHEQGPPPPRLRLYQPNESCPAAQPEAFRCRASPYPGVFSTQRSELTPSAQAPLGEFRD</sequence>
<reference evidence="3 4" key="1">
    <citation type="submission" date="2024-07" db="EMBL/GenBank/DDBJ databases">
        <title>Section-level genome sequencing and comparative genomics of Aspergillus sections Usti and Cavernicolus.</title>
        <authorList>
            <consortium name="Lawrence Berkeley National Laboratory"/>
            <person name="Nybo J.L."/>
            <person name="Vesth T.C."/>
            <person name="Theobald S."/>
            <person name="Frisvad J.C."/>
            <person name="Larsen T.O."/>
            <person name="Kjaerboelling I."/>
            <person name="Rothschild-Mancinelli K."/>
            <person name="Lyhne E.K."/>
            <person name="Kogle M.E."/>
            <person name="Barry K."/>
            <person name="Clum A."/>
            <person name="Na H."/>
            <person name="Ledsgaard L."/>
            <person name="Lin J."/>
            <person name="Lipzen A."/>
            <person name="Kuo A."/>
            <person name="Riley R."/>
            <person name="Mondo S."/>
            <person name="LaButti K."/>
            <person name="Haridas S."/>
            <person name="Pangalinan J."/>
            <person name="Salamov A.A."/>
            <person name="Simmons B.A."/>
            <person name="Magnuson J.K."/>
            <person name="Chen J."/>
            <person name="Drula E."/>
            <person name="Henrissat B."/>
            <person name="Wiebenga A."/>
            <person name="Lubbers R.J."/>
            <person name="Gomes A.C."/>
            <person name="Macurrencykelacurrency M.R."/>
            <person name="Stajich J."/>
            <person name="Grigoriev I.V."/>
            <person name="Mortensen U.H."/>
            <person name="De vries R.P."/>
            <person name="Baker S.E."/>
            <person name="Andersen M.R."/>
        </authorList>
    </citation>
    <scope>NUCLEOTIDE SEQUENCE [LARGE SCALE GENOMIC DNA]</scope>
    <source>
        <strain evidence="3 4">CBS 756.74</strain>
    </source>
</reference>
<dbReference type="GeneID" id="98151160"/>
<name>A0ABR4L4X1_9EURO</name>
<dbReference type="EMBL" id="JBFXLR010000003">
    <property type="protein sequence ID" value="KAL2859412.1"/>
    <property type="molecule type" value="Genomic_DNA"/>
</dbReference>